<evidence type="ECO:0000313" key="2">
    <source>
        <dbReference type="Proteomes" id="UP000178912"/>
    </source>
</evidence>
<proteinExistence type="predicted"/>
<dbReference type="AlphaFoldDB" id="A0A1E1KXP4"/>
<keyword evidence="2" id="KW-1185">Reference proteome</keyword>
<organism evidence="1 2">
    <name type="scientific">Rhynchosporium agropyri</name>
    <dbReference type="NCBI Taxonomy" id="914238"/>
    <lineage>
        <taxon>Eukaryota</taxon>
        <taxon>Fungi</taxon>
        <taxon>Dikarya</taxon>
        <taxon>Ascomycota</taxon>
        <taxon>Pezizomycotina</taxon>
        <taxon>Leotiomycetes</taxon>
        <taxon>Helotiales</taxon>
        <taxon>Ploettnerulaceae</taxon>
        <taxon>Rhynchosporium</taxon>
    </lineage>
</organism>
<dbReference type="Proteomes" id="UP000178912">
    <property type="component" value="Unassembled WGS sequence"/>
</dbReference>
<evidence type="ECO:0000313" key="1">
    <source>
        <dbReference type="EMBL" id="CZT03009.1"/>
    </source>
</evidence>
<protein>
    <submittedName>
        <fullName evidence="1">Uncharacterized protein</fullName>
    </submittedName>
</protein>
<accession>A0A1E1KXP4</accession>
<reference evidence="2" key="1">
    <citation type="submission" date="2016-03" db="EMBL/GenBank/DDBJ databases">
        <authorList>
            <person name="Guldener U."/>
        </authorList>
    </citation>
    <scope>NUCLEOTIDE SEQUENCE [LARGE SCALE GENOMIC DNA]</scope>
    <source>
        <strain evidence="2">04CH-RAC-A.6.1</strain>
    </source>
</reference>
<sequence length="40" mass="4404">MSQTADERVLLLSFKAFSRDRGTVGAPCRTWQDSSSSKSP</sequence>
<name>A0A1E1KXP4_9HELO</name>
<gene>
    <name evidence="1" type="ORF">RAG0_09908</name>
</gene>
<dbReference type="EMBL" id="FJUX01000059">
    <property type="protein sequence ID" value="CZT03009.1"/>
    <property type="molecule type" value="Genomic_DNA"/>
</dbReference>